<gene>
    <name evidence="1" type="ORF">KK080_00850</name>
</gene>
<sequence>MKTAIHDNSHILNPPTTTLNVSNLETRGKNARSLKSAFDAATRHFPIQELALEDLYWVLKGDHYPSPDDMRKRFPSRERMKYREKWWVIDVGGGYLRVMLFTDFERGKLFIKHTSTHAEYDKLTYLYRRTKE</sequence>
<comment type="caution">
    <text evidence="1">The sequence shown here is derived from an EMBL/GenBank/DDBJ whole genome shotgun (WGS) entry which is preliminary data.</text>
</comment>
<accession>A0A9Q2W958</accession>
<dbReference type="InterPro" id="IPR018669">
    <property type="entry name" value="Toxin_HigB"/>
</dbReference>
<reference evidence="1" key="1">
    <citation type="submission" date="2021-05" db="EMBL/GenBank/DDBJ databases">
        <title>The batch submission of Enterobacter spp. strains.</title>
        <authorList>
            <person name="Wei L."/>
            <person name="Wang C."/>
            <person name="Feng Y."/>
            <person name="Zong Z."/>
        </authorList>
    </citation>
    <scope>NUCLEOTIDE SEQUENCE</scope>
    <source>
        <strain evidence="1">090086</strain>
    </source>
</reference>
<evidence type="ECO:0000313" key="1">
    <source>
        <dbReference type="EMBL" id="MBT1775381.1"/>
    </source>
</evidence>
<name>A0A9Q2W958_9ENTR</name>
<dbReference type="GO" id="GO:0003723">
    <property type="term" value="F:RNA binding"/>
    <property type="evidence" value="ECO:0007669"/>
    <property type="project" value="InterPro"/>
</dbReference>
<dbReference type="AlphaFoldDB" id="A0A9Q2W958"/>
<dbReference type="GO" id="GO:0004519">
    <property type="term" value="F:endonuclease activity"/>
    <property type="evidence" value="ECO:0007669"/>
    <property type="project" value="InterPro"/>
</dbReference>
<evidence type="ECO:0000313" key="2">
    <source>
        <dbReference type="Proteomes" id="UP000742934"/>
    </source>
</evidence>
<dbReference type="Pfam" id="PF09907">
    <property type="entry name" value="HigB_toxin"/>
    <property type="match status" value="1"/>
</dbReference>
<organism evidence="1 2">
    <name type="scientific">Enterobacter hormaechei subsp. hoffmannii</name>
    <dbReference type="NCBI Taxonomy" id="1812934"/>
    <lineage>
        <taxon>Bacteria</taxon>
        <taxon>Pseudomonadati</taxon>
        <taxon>Pseudomonadota</taxon>
        <taxon>Gammaproteobacteria</taxon>
        <taxon>Enterobacterales</taxon>
        <taxon>Enterobacteriaceae</taxon>
        <taxon>Enterobacter</taxon>
        <taxon>Enterobacter cloacae complex</taxon>
    </lineage>
</organism>
<dbReference type="GO" id="GO:0110001">
    <property type="term" value="C:toxin-antitoxin complex"/>
    <property type="evidence" value="ECO:0007669"/>
    <property type="project" value="InterPro"/>
</dbReference>
<dbReference type="EMBL" id="JAHEVK010000001">
    <property type="protein sequence ID" value="MBT1775381.1"/>
    <property type="molecule type" value="Genomic_DNA"/>
</dbReference>
<protein>
    <submittedName>
        <fullName evidence="1">Type II toxin-antitoxin system HigB family toxin</fullName>
    </submittedName>
</protein>
<dbReference type="Proteomes" id="UP000742934">
    <property type="component" value="Unassembled WGS sequence"/>
</dbReference>
<proteinExistence type="predicted"/>